<keyword evidence="1" id="KW-0418">Kinase</keyword>
<organism evidence="1 2">
    <name type="scientific">Dorcoceras hygrometricum</name>
    <dbReference type="NCBI Taxonomy" id="472368"/>
    <lineage>
        <taxon>Eukaryota</taxon>
        <taxon>Viridiplantae</taxon>
        <taxon>Streptophyta</taxon>
        <taxon>Embryophyta</taxon>
        <taxon>Tracheophyta</taxon>
        <taxon>Spermatophyta</taxon>
        <taxon>Magnoliopsida</taxon>
        <taxon>eudicotyledons</taxon>
        <taxon>Gunneridae</taxon>
        <taxon>Pentapetalae</taxon>
        <taxon>asterids</taxon>
        <taxon>lamiids</taxon>
        <taxon>Lamiales</taxon>
        <taxon>Gesneriaceae</taxon>
        <taxon>Didymocarpoideae</taxon>
        <taxon>Trichosporeae</taxon>
        <taxon>Loxocarpinae</taxon>
        <taxon>Dorcoceras</taxon>
    </lineage>
</organism>
<keyword evidence="1" id="KW-0808">Transferase</keyword>
<proteinExistence type="predicted"/>
<dbReference type="AlphaFoldDB" id="A0A2Z7CHP2"/>
<dbReference type="Proteomes" id="UP000250235">
    <property type="component" value="Unassembled WGS sequence"/>
</dbReference>
<protein>
    <submittedName>
        <fullName evidence="1">Phosphatidylinositol-4-phosphate 5-kinase</fullName>
    </submittedName>
</protein>
<evidence type="ECO:0000313" key="1">
    <source>
        <dbReference type="EMBL" id="KZV44004.1"/>
    </source>
</evidence>
<sequence length="188" mass="20660">MGIDQLGFQSVQLGYLKILKMGNADPNNKKQEKEYEKSHSTDFMPQLLACYVQAVNKSSTRTLNSQYATSTDLTRHRNYSLLKIATSMVTSNTSGTSLELKSVKDISYLSSQLNFSSLIPTLKSAEELSGLACEINQATLLLRVPSPTSTQTSQLVSIERATQEELIATGLAPNNGGNRRQFTGEVFE</sequence>
<dbReference type="GO" id="GO:0016301">
    <property type="term" value="F:kinase activity"/>
    <property type="evidence" value="ECO:0007669"/>
    <property type="project" value="UniProtKB-KW"/>
</dbReference>
<accession>A0A2Z7CHP2</accession>
<dbReference type="EMBL" id="KQ997550">
    <property type="protein sequence ID" value="KZV44004.1"/>
    <property type="molecule type" value="Genomic_DNA"/>
</dbReference>
<reference evidence="1 2" key="1">
    <citation type="journal article" date="2015" name="Proc. Natl. Acad. Sci. U.S.A.">
        <title>The resurrection genome of Boea hygrometrica: A blueprint for survival of dehydration.</title>
        <authorList>
            <person name="Xiao L."/>
            <person name="Yang G."/>
            <person name="Zhang L."/>
            <person name="Yang X."/>
            <person name="Zhao S."/>
            <person name="Ji Z."/>
            <person name="Zhou Q."/>
            <person name="Hu M."/>
            <person name="Wang Y."/>
            <person name="Chen M."/>
            <person name="Xu Y."/>
            <person name="Jin H."/>
            <person name="Xiao X."/>
            <person name="Hu G."/>
            <person name="Bao F."/>
            <person name="Hu Y."/>
            <person name="Wan P."/>
            <person name="Li L."/>
            <person name="Deng X."/>
            <person name="Kuang T."/>
            <person name="Xiang C."/>
            <person name="Zhu J.K."/>
            <person name="Oliver M.J."/>
            <person name="He Y."/>
        </authorList>
    </citation>
    <scope>NUCLEOTIDE SEQUENCE [LARGE SCALE GENOMIC DNA]</scope>
    <source>
        <strain evidence="2">cv. XS01</strain>
    </source>
</reference>
<evidence type="ECO:0000313" key="2">
    <source>
        <dbReference type="Proteomes" id="UP000250235"/>
    </source>
</evidence>
<gene>
    <name evidence="1" type="ORF">F511_28089</name>
</gene>
<keyword evidence="2" id="KW-1185">Reference proteome</keyword>
<name>A0A2Z7CHP2_9LAMI</name>